<dbReference type="Gene3D" id="1.20.120.310">
    <property type="entry name" value="ERV/ALR sulfhydryl oxidase domain"/>
    <property type="match status" value="1"/>
</dbReference>
<dbReference type="InterPro" id="IPR017905">
    <property type="entry name" value="ERV/ALR_sulphydryl_oxidase"/>
</dbReference>
<evidence type="ECO:0000256" key="5">
    <source>
        <dbReference type="ARBA" id="ARBA00022630"/>
    </source>
</evidence>
<evidence type="ECO:0000256" key="8">
    <source>
        <dbReference type="ARBA" id="ARBA00022827"/>
    </source>
</evidence>
<dbReference type="PANTHER" id="PTHR12645">
    <property type="entry name" value="ALR/ERV"/>
    <property type="match status" value="1"/>
</dbReference>
<keyword evidence="10 14" id="KW-0560">Oxidoreductase</keyword>
<gene>
    <name evidence="17" type="primary">ERV1</name>
    <name evidence="17" type="ORF">MEQU1_002217</name>
</gene>
<evidence type="ECO:0000256" key="13">
    <source>
        <dbReference type="ARBA" id="ARBA00023157"/>
    </source>
</evidence>
<dbReference type="Pfam" id="PF14138">
    <property type="entry name" value="COX16"/>
    <property type="match status" value="1"/>
</dbReference>
<dbReference type="InterPro" id="IPR020164">
    <property type="entry name" value="Cyt_c_Oxase_assmbl_COX16"/>
</dbReference>
<keyword evidence="7" id="KW-0999">Mitochondrion inner membrane</keyword>
<evidence type="ECO:0000256" key="10">
    <source>
        <dbReference type="ARBA" id="ARBA00023002"/>
    </source>
</evidence>
<feature type="region of interest" description="Disordered" evidence="15">
    <location>
        <begin position="102"/>
        <end position="133"/>
    </location>
</feature>
<keyword evidence="6" id="KW-0812">Transmembrane</keyword>
<evidence type="ECO:0000313" key="18">
    <source>
        <dbReference type="Proteomes" id="UP001214415"/>
    </source>
</evidence>
<keyword evidence="12" id="KW-0472">Membrane</keyword>
<dbReference type="EMBL" id="CP119903">
    <property type="protein sequence ID" value="WFD23525.1"/>
    <property type="molecule type" value="Genomic_DNA"/>
</dbReference>
<reference evidence="17" key="1">
    <citation type="submission" date="2023-03" db="EMBL/GenBank/DDBJ databases">
        <title>Mating type loci evolution in Malassezia.</title>
        <authorList>
            <person name="Coelho M.A."/>
        </authorList>
    </citation>
    <scope>NUCLEOTIDE SEQUENCE</scope>
    <source>
        <strain evidence="17">CBS 12830</strain>
    </source>
</reference>
<evidence type="ECO:0000256" key="15">
    <source>
        <dbReference type="SAM" id="MobiDB-lite"/>
    </source>
</evidence>
<evidence type="ECO:0000256" key="11">
    <source>
        <dbReference type="ARBA" id="ARBA00023128"/>
    </source>
</evidence>
<dbReference type="GO" id="GO:0005743">
    <property type="term" value="C:mitochondrial inner membrane"/>
    <property type="evidence" value="ECO:0007669"/>
    <property type="project" value="UniProtKB-SubCell"/>
</dbReference>
<dbReference type="SUPFAM" id="SSF69000">
    <property type="entry name" value="FAD-dependent thiol oxidase"/>
    <property type="match status" value="1"/>
</dbReference>
<dbReference type="InterPro" id="IPR036774">
    <property type="entry name" value="ERV/ALR_sulphydryl_oxid_sf"/>
</dbReference>
<comment type="subcellular location">
    <subcellularLocation>
        <location evidence="3">Mitochondrion inner membrane</location>
        <topology evidence="3">Single-pass membrane protein</topology>
    </subcellularLocation>
</comment>
<evidence type="ECO:0000256" key="3">
    <source>
        <dbReference type="ARBA" id="ARBA00004434"/>
    </source>
</evidence>
<protein>
    <recommendedName>
        <fullName evidence="14">Sulfhydryl oxidase</fullName>
        <ecNumber evidence="14">1.8.3.2</ecNumber>
    </recommendedName>
</protein>
<dbReference type="AlphaFoldDB" id="A0AAF0EF98"/>
<keyword evidence="18" id="KW-1185">Reference proteome</keyword>
<evidence type="ECO:0000256" key="14">
    <source>
        <dbReference type="RuleBase" id="RU371123"/>
    </source>
</evidence>
<evidence type="ECO:0000256" key="2">
    <source>
        <dbReference type="ARBA" id="ARBA00002490"/>
    </source>
</evidence>
<comment type="similarity">
    <text evidence="4">Belongs to the COX16 family.</text>
</comment>
<dbReference type="GO" id="GO:0016971">
    <property type="term" value="F:flavin-dependent sulfhydryl oxidase activity"/>
    <property type="evidence" value="ECO:0007669"/>
    <property type="project" value="InterPro"/>
</dbReference>
<dbReference type="PROSITE" id="PS51324">
    <property type="entry name" value="ERV_ALR"/>
    <property type="match status" value="1"/>
</dbReference>
<evidence type="ECO:0000256" key="6">
    <source>
        <dbReference type="ARBA" id="ARBA00022692"/>
    </source>
</evidence>
<feature type="region of interest" description="Disordered" evidence="15">
    <location>
        <begin position="145"/>
        <end position="171"/>
    </location>
</feature>
<dbReference type="GO" id="GO:0050660">
    <property type="term" value="F:flavin adenine dinucleotide binding"/>
    <property type="evidence" value="ECO:0007669"/>
    <property type="project" value="TreeGrafter"/>
</dbReference>
<evidence type="ECO:0000256" key="7">
    <source>
        <dbReference type="ARBA" id="ARBA00022792"/>
    </source>
</evidence>
<organism evidence="17 18">
    <name type="scientific">Malassezia equina</name>
    <dbReference type="NCBI Taxonomy" id="1381935"/>
    <lineage>
        <taxon>Eukaryota</taxon>
        <taxon>Fungi</taxon>
        <taxon>Dikarya</taxon>
        <taxon>Basidiomycota</taxon>
        <taxon>Ustilaginomycotina</taxon>
        <taxon>Malasseziomycetes</taxon>
        <taxon>Malasseziales</taxon>
        <taxon>Malasseziaceae</taxon>
        <taxon>Malassezia</taxon>
    </lineage>
</organism>
<keyword evidence="5 14" id="KW-0285">Flavoprotein</keyword>
<evidence type="ECO:0000313" key="17">
    <source>
        <dbReference type="EMBL" id="WFD23525.1"/>
    </source>
</evidence>
<dbReference type="EC" id="1.8.3.2" evidence="14"/>
<dbReference type="Pfam" id="PF04777">
    <property type="entry name" value="Evr1_Alr"/>
    <property type="match status" value="1"/>
</dbReference>
<dbReference type="PANTHER" id="PTHR12645:SF0">
    <property type="entry name" value="FAD-LINKED SULFHYDRYL OXIDASE ALR"/>
    <property type="match status" value="1"/>
</dbReference>
<evidence type="ECO:0000256" key="12">
    <source>
        <dbReference type="ARBA" id="ARBA00023136"/>
    </source>
</evidence>
<dbReference type="InterPro" id="IPR039799">
    <property type="entry name" value="ALR/ERV"/>
</dbReference>
<evidence type="ECO:0000256" key="9">
    <source>
        <dbReference type="ARBA" id="ARBA00022989"/>
    </source>
</evidence>
<name>A0AAF0EF98_9BASI</name>
<evidence type="ECO:0000256" key="4">
    <source>
        <dbReference type="ARBA" id="ARBA00008370"/>
    </source>
</evidence>
<dbReference type="Proteomes" id="UP001214415">
    <property type="component" value="Chromosome 4"/>
</dbReference>
<comment type="function">
    <text evidence="2">Required for the assembly of the mitochondrial respiratory chain complex IV (CIV), also known as cytochrome c oxidase. May participate in merging the COX1 and COX2 assembly lines.</text>
</comment>
<accession>A0AAF0EF98</accession>
<comment type="catalytic activity">
    <reaction evidence="14">
        <text>2 R'C(R)SH + O2 = R'C(R)S-S(R)CR' + H2O2</text>
        <dbReference type="Rhea" id="RHEA:17357"/>
        <dbReference type="ChEBI" id="CHEBI:15379"/>
        <dbReference type="ChEBI" id="CHEBI:16240"/>
        <dbReference type="ChEBI" id="CHEBI:16520"/>
        <dbReference type="ChEBI" id="CHEBI:17412"/>
        <dbReference type="EC" id="1.8.3.2"/>
    </reaction>
</comment>
<evidence type="ECO:0000259" key="16">
    <source>
        <dbReference type="PROSITE" id="PS51324"/>
    </source>
</evidence>
<proteinExistence type="inferred from homology"/>
<keyword evidence="9" id="KW-1133">Transmembrane helix</keyword>
<keyword evidence="13" id="KW-1015">Disulfide bond</keyword>
<evidence type="ECO:0000256" key="1">
    <source>
        <dbReference type="ARBA" id="ARBA00001974"/>
    </source>
</evidence>
<feature type="domain" description="ERV/ALR sulfhydryl oxidase" evidence="16">
    <location>
        <begin position="204"/>
        <end position="314"/>
    </location>
</feature>
<keyword evidence="8 14" id="KW-0274">FAD</keyword>
<sequence>MTLGRRWRSHGLMQALRMRVHKSPTLWFGLPFVLSMVAGSMLLAQLTQQRYIVQDAKVHALSQEEMLKLRSDRKRLDIREEYFKLQSRADELDDWEPKRVARPEGMPEWGGVPAPAPAGQEAVDADLSPQSGSSFFARRRPIEAEERAPGEQDTAPAPAAPRTKPPVVLGPDGKPCRACSTKLAFGAALRAAQRPSTSLNDDACPPDVEELGRSTWTFLHSAAAYYPDTPSDEQRRAMQAVLDALPSVYPCSACASELRVAYEQPESNAEARARAVASGPALRQWLCELHNGVNVRLEKPLWNCEDATRLRHRWYEPPEDKAC</sequence>
<comment type="cofactor">
    <cofactor evidence="1 14">
        <name>FAD</name>
        <dbReference type="ChEBI" id="CHEBI:57692"/>
    </cofactor>
</comment>
<keyword evidence="11" id="KW-0496">Mitochondrion</keyword>